<dbReference type="RefSeq" id="WP_094077963.1">
    <property type="nucleotide sequence ID" value="NZ_NBYO01000003.1"/>
</dbReference>
<dbReference type="Gene3D" id="3.10.620.30">
    <property type="match status" value="1"/>
</dbReference>
<organism evidence="2 3">
    <name type="scientific">Notoacmeibacter marinus</name>
    <dbReference type="NCBI Taxonomy" id="1876515"/>
    <lineage>
        <taxon>Bacteria</taxon>
        <taxon>Pseudomonadati</taxon>
        <taxon>Pseudomonadota</taxon>
        <taxon>Alphaproteobacteria</taxon>
        <taxon>Hyphomicrobiales</taxon>
        <taxon>Notoacmeibacteraceae</taxon>
        <taxon>Notoacmeibacter</taxon>
    </lineage>
</organism>
<keyword evidence="3" id="KW-1185">Reference proteome</keyword>
<dbReference type="PANTHER" id="PTHR33490:SF6">
    <property type="entry name" value="SLL1049 PROTEIN"/>
    <property type="match status" value="1"/>
</dbReference>
<reference evidence="3" key="1">
    <citation type="journal article" date="2017" name="Int. J. Syst. Evol. Microbiol.">
        <title>Notoacmeibacter marinus gen. nov., sp. nov., isolated from the gut of a limpet and proposal of Notoacmeibacteraceae fam. nov. in the order Rhizobiales of the class Alphaproteobacteria.</title>
        <authorList>
            <person name="Huang Z."/>
            <person name="Guo F."/>
            <person name="Lai Q."/>
        </authorList>
    </citation>
    <scope>NUCLEOTIDE SEQUENCE [LARGE SCALE GENOMIC DNA]</scope>
    <source>
        <strain evidence="3">XMTR2A4</strain>
    </source>
</reference>
<protein>
    <recommendedName>
        <fullName evidence="1">Transglutaminase-like domain-containing protein</fullName>
    </recommendedName>
</protein>
<dbReference type="Pfam" id="PF01841">
    <property type="entry name" value="Transglut_core"/>
    <property type="match status" value="1"/>
</dbReference>
<dbReference type="InterPro" id="IPR013589">
    <property type="entry name" value="Bac_transglu_N"/>
</dbReference>
<sequence>MRIAIQHNSRYHYKTPPAFALQKARLTPLSDFRQNVEQWQLIVTGAEQQLTSRDAFGNTCTLIRADPDVEILEVSAQGMIDTEETQGIMEQAAGVMPLFVYRQPTALTAKSEDLAALAESVRQDDPIDMLHRLMDAIAEKVLYEPGVTHVGTTADEALQEGRGVCQDLTHIFLVAARHLGVATRYTSGYFVSGNDLGGDASHGWAEAFVPNVGWIGFDPTNRRCPDERYVRIASGRDYTDVSPVSGVRVGAGSERLTVSLAVEQQ</sequence>
<dbReference type="SMART" id="SM00460">
    <property type="entry name" value="TGc"/>
    <property type="match status" value="1"/>
</dbReference>
<dbReference type="Pfam" id="PF08379">
    <property type="entry name" value="Bact_transglu_N"/>
    <property type="match status" value="1"/>
</dbReference>
<gene>
    <name evidence="2" type="ORF">B7H23_13355</name>
</gene>
<dbReference type="EMBL" id="NBYO01000003">
    <property type="protein sequence ID" value="OXS99178.1"/>
    <property type="molecule type" value="Genomic_DNA"/>
</dbReference>
<dbReference type="AlphaFoldDB" id="A0A231UTA5"/>
<dbReference type="Proteomes" id="UP000215405">
    <property type="component" value="Unassembled WGS sequence"/>
</dbReference>
<dbReference type="SUPFAM" id="SSF54001">
    <property type="entry name" value="Cysteine proteinases"/>
    <property type="match status" value="1"/>
</dbReference>
<dbReference type="InterPro" id="IPR002931">
    <property type="entry name" value="Transglutaminase-like"/>
</dbReference>
<name>A0A231UTA5_9HYPH</name>
<comment type="caution">
    <text evidence="2">The sequence shown here is derived from an EMBL/GenBank/DDBJ whole genome shotgun (WGS) entry which is preliminary data.</text>
</comment>
<evidence type="ECO:0000313" key="2">
    <source>
        <dbReference type="EMBL" id="OXS99178.1"/>
    </source>
</evidence>
<accession>A0A231UTA5</accession>
<dbReference type="InterPro" id="IPR038765">
    <property type="entry name" value="Papain-like_cys_pep_sf"/>
</dbReference>
<proteinExistence type="predicted"/>
<evidence type="ECO:0000259" key="1">
    <source>
        <dbReference type="SMART" id="SM00460"/>
    </source>
</evidence>
<dbReference type="PANTHER" id="PTHR33490">
    <property type="entry name" value="BLR5614 PROTEIN-RELATED"/>
    <property type="match status" value="1"/>
</dbReference>
<evidence type="ECO:0000313" key="3">
    <source>
        <dbReference type="Proteomes" id="UP000215405"/>
    </source>
</evidence>
<feature type="domain" description="Transglutaminase-like" evidence="1">
    <location>
        <begin position="157"/>
        <end position="221"/>
    </location>
</feature>